<feature type="transmembrane region" description="Helical" evidence="1">
    <location>
        <begin position="235"/>
        <end position="257"/>
    </location>
</feature>
<evidence type="ECO:0000256" key="1">
    <source>
        <dbReference type="SAM" id="Phobius"/>
    </source>
</evidence>
<keyword evidence="1" id="KW-0472">Membrane</keyword>
<gene>
    <name evidence="2" type="ORF">M569_15336</name>
</gene>
<dbReference type="Proteomes" id="UP000015453">
    <property type="component" value="Unassembled WGS sequence"/>
</dbReference>
<dbReference type="PANTHER" id="PTHR36779">
    <property type="entry name" value="OSJNBA0083N12.13 PROTEIN"/>
    <property type="match status" value="1"/>
</dbReference>
<keyword evidence="1" id="KW-0812">Transmembrane</keyword>
<organism evidence="2 3">
    <name type="scientific">Genlisea aurea</name>
    <dbReference type="NCBI Taxonomy" id="192259"/>
    <lineage>
        <taxon>Eukaryota</taxon>
        <taxon>Viridiplantae</taxon>
        <taxon>Streptophyta</taxon>
        <taxon>Embryophyta</taxon>
        <taxon>Tracheophyta</taxon>
        <taxon>Spermatophyta</taxon>
        <taxon>Magnoliopsida</taxon>
        <taxon>eudicotyledons</taxon>
        <taxon>Gunneridae</taxon>
        <taxon>Pentapetalae</taxon>
        <taxon>asterids</taxon>
        <taxon>lamiids</taxon>
        <taxon>Lamiales</taxon>
        <taxon>Lentibulariaceae</taxon>
        <taxon>Genlisea</taxon>
    </lineage>
</organism>
<feature type="transmembrane region" description="Helical" evidence="1">
    <location>
        <begin position="6"/>
        <end position="26"/>
    </location>
</feature>
<comment type="caution">
    <text evidence="2">The sequence shown here is derived from an EMBL/GenBank/DDBJ whole genome shotgun (WGS) entry which is preliminary data.</text>
</comment>
<name>S8DJ15_9LAMI</name>
<feature type="non-terminal residue" evidence="2">
    <location>
        <position position="260"/>
    </location>
</feature>
<protein>
    <submittedName>
        <fullName evidence="2">Uncharacterized protein</fullName>
    </submittedName>
</protein>
<dbReference type="PANTHER" id="PTHR36779:SF1">
    <property type="entry name" value="OS04G0600400 PROTEIN"/>
    <property type="match status" value="1"/>
</dbReference>
<dbReference type="OrthoDB" id="1922696at2759"/>
<keyword evidence="1" id="KW-1133">Transmembrane helix</keyword>
<keyword evidence="3" id="KW-1185">Reference proteome</keyword>
<evidence type="ECO:0000313" key="3">
    <source>
        <dbReference type="Proteomes" id="UP000015453"/>
    </source>
</evidence>
<dbReference type="EMBL" id="AUSU01008341">
    <property type="protein sequence ID" value="EPS59472.1"/>
    <property type="molecule type" value="Genomic_DNA"/>
</dbReference>
<proteinExistence type="predicted"/>
<feature type="non-terminal residue" evidence="2">
    <location>
        <position position="1"/>
    </location>
</feature>
<sequence length="260" mass="30325">FAFFTFLFLSFTVMNLAIYFESLRLWSPISVRCLCRVVSSSVDLRSSKVCAIGVLNYNAKNVLYPLEKNKYRCHYDYYWAAILKVEFTDHLGHERFALAEAPNEALPYNCRPSFSGAWLTKSKFMINETYDCWYTLGISKVNINHEGLFNCRADDPSTLEMMKLHSTLLIRILKSSFSGWGSLMHWRWDVIAGLTTGFITALLVIALVSLIWPLIQSTTRLLGSWLFIRYPITLFLKRAFVFTVYLMFMCWITLQYLRRL</sequence>
<evidence type="ECO:0000313" key="2">
    <source>
        <dbReference type="EMBL" id="EPS59472.1"/>
    </source>
</evidence>
<dbReference type="AlphaFoldDB" id="S8DJ15"/>
<reference evidence="2 3" key="1">
    <citation type="journal article" date="2013" name="BMC Genomics">
        <title>The miniature genome of a carnivorous plant Genlisea aurea contains a low number of genes and short non-coding sequences.</title>
        <authorList>
            <person name="Leushkin E.V."/>
            <person name="Sutormin R.A."/>
            <person name="Nabieva E.R."/>
            <person name="Penin A.A."/>
            <person name="Kondrashov A.S."/>
            <person name="Logacheva M.D."/>
        </authorList>
    </citation>
    <scope>NUCLEOTIDE SEQUENCE [LARGE SCALE GENOMIC DNA]</scope>
</reference>
<accession>S8DJ15</accession>
<feature type="transmembrane region" description="Helical" evidence="1">
    <location>
        <begin position="190"/>
        <end position="215"/>
    </location>
</feature>